<evidence type="ECO:0000259" key="2">
    <source>
        <dbReference type="Pfam" id="PF01609"/>
    </source>
</evidence>
<keyword evidence="4" id="KW-1185">Reference proteome</keyword>
<feature type="domain" description="Transposase IS4-like" evidence="2">
    <location>
        <begin position="78"/>
        <end position="215"/>
    </location>
</feature>
<reference evidence="3" key="1">
    <citation type="submission" date="2021-03" db="EMBL/GenBank/DDBJ databases">
        <authorList>
            <person name="Kim M.K."/>
        </authorList>
    </citation>
    <scope>NUCLEOTIDE SEQUENCE</scope>
    <source>
        <strain evidence="3">BT186</strain>
    </source>
</reference>
<organism evidence="3 4">
    <name type="scientific">Hymenobacter telluris</name>
    <dbReference type="NCBI Taxonomy" id="2816474"/>
    <lineage>
        <taxon>Bacteria</taxon>
        <taxon>Pseudomonadati</taxon>
        <taxon>Bacteroidota</taxon>
        <taxon>Cytophagia</taxon>
        <taxon>Cytophagales</taxon>
        <taxon>Hymenobacteraceae</taxon>
        <taxon>Hymenobacter</taxon>
    </lineage>
</organism>
<dbReference type="PANTHER" id="PTHR30007:SF1">
    <property type="entry name" value="BLR1914 PROTEIN"/>
    <property type="match status" value="1"/>
</dbReference>
<dbReference type="NCBIfam" id="NF033580">
    <property type="entry name" value="transpos_IS5_3"/>
    <property type="match status" value="1"/>
</dbReference>
<proteinExistence type="predicted"/>
<dbReference type="Pfam" id="PF01609">
    <property type="entry name" value="DDE_Tnp_1"/>
    <property type="match status" value="1"/>
</dbReference>
<evidence type="ECO:0000313" key="4">
    <source>
        <dbReference type="Proteomes" id="UP000664144"/>
    </source>
</evidence>
<evidence type="ECO:0000313" key="3">
    <source>
        <dbReference type="EMBL" id="MBO0360821.1"/>
    </source>
</evidence>
<dbReference type="PANTHER" id="PTHR30007">
    <property type="entry name" value="PHP DOMAIN PROTEIN"/>
    <property type="match status" value="1"/>
</dbReference>
<protein>
    <submittedName>
        <fullName evidence="3">IS5 family transposase</fullName>
    </submittedName>
</protein>
<gene>
    <name evidence="3" type="ORF">J0X19_22870</name>
</gene>
<evidence type="ECO:0000256" key="1">
    <source>
        <dbReference type="SAM" id="MobiDB-lite"/>
    </source>
</evidence>
<dbReference type="Proteomes" id="UP000664144">
    <property type="component" value="Unassembled WGS sequence"/>
</dbReference>
<accession>A0A939JD29</accession>
<dbReference type="GO" id="GO:0004803">
    <property type="term" value="F:transposase activity"/>
    <property type="evidence" value="ECO:0007669"/>
    <property type="project" value="InterPro"/>
</dbReference>
<dbReference type="InterPro" id="IPR002559">
    <property type="entry name" value="Transposase_11"/>
</dbReference>
<comment type="caution">
    <text evidence="3">The sequence shown here is derived from an EMBL/GenBank/DDBJ whole genome shotgun (WGS) entry which is preliminary data.</text>
</comment>
<name>A0A939JD29_9BACT</name>
<dbReference type="GO" id="GO:0003677">
    <property type="term" value="F:DNA binding"/>
    <property type="evidence" value="ECO:0007669"/>
    <property type="project" value="InterPro"/>
</dbReference>
<feature type="region of interest" description="Disordered" evidence="1">
    <location>
        <begin position="38"/>
        <end position="82"/>
    </location>
</feature>
<dbReference type="EMBL" id="JAFLQZ010000024">
    <property type="protein sequence ID" value="MBO0360821.1"/>
    <property type="molecule type" value="Genomic_DNA"/>
</dbReference>
<sequence length="223" mass="24297">MASAQRGALAGIAAGLGQLAHNVHTLCSLVQKRGLGSVAGRRAGPRRQSGHAVTGFDHDSGPPARSRRSKKNGSANALGRSRGGLSTKLHLLTDALGRPVRALLTAGQVHDRAPAEALLADLRPACLVADRGYDSRAWRAHLAARGTLAMIPAQRKPGDTAYTPARYGHDCTRYRQRNVIERTFAKLKQFRRFATRYDKRADCFFAWFQVAATLIWLKTVHTP</sequence>
<dbReference type="GO" id="GO:0006313">
    <property type="term" value="P:DNA transposition"/>
    <property type="evidence" value="ECO:0007669"/>
    <property type="project" value="InterPro"/>
</dbReference>
<dbReference type="AlphaFoldDB" id="A0A939JD29"/>